<reference evidence="1 2" key="1">
    <citation type="submission" date="2020-07" db="EMBL/GenBank/DDBJ databases">
        <title>non toxigenic Corynebacterium sp. nov from a clinical source.</title>
        <authorList>
            <person name="Bernier A.-M."/>
            <person name="Bernard K."/>
        </authorList>
    </citation>
    <scope>NUCLEOTIDE SEQUENCE [LARGE SCALE GENOMIC DNA]</scope>
    <source>
        <strain evidence="2">NML 93-0612</strain>
    </source>
</reference>
<dbReference type="Proteomes" id="UP000515570">
    <property type="component" value="Chromosome"/>
</dbReference>
<evidence type="ECO:0000313" key="1">
    <source>
        <dbReference type="EMBL" id="QMV85074.1"/>
    </source>
</evidence>
<dbReference type="AlphaFoldDB" id="A0A7G5FEN3"/>
<organism evidence="1 2">
    <name type="scientific">Corynebacterium hindlerae</name>
    <dbReference type="NCBI Taxonomy" id="699041"/>
    <lineage>
        <taxon>Bacteria</taxon>
        <taxon>Bacillati</taxon>
        <taxon>Actinomycetota</taxon>
        <taxon>Actinomycetes</taxon>
        <taxon>Mycobacteriales</taxon>
        <taxon>Corynebacteriaceae</taxon>
        <taxon>Corynebacterium</taxon>
    </lineage>
</organism>
<sequence>MGVVGLLGLSGGFEAAEPAGMTKLSAVSASGQTVETTPYTVVVGQSRVVDGRIEVPLSITLNSSHPFRGSWDLSRAFQLKDSAGHPVFTRETDIFPVTVLTISPGVQTDIIASWPDSPGAKVLEINSLTWRKSSLDGSMQWLDATPVAKVQLR</sequence>
<accession>A0A7G5FEN3</accession>
<gene>
    <name evidence="1" type="ORF">HW450_12215</name>
</gene>
<proteinExistence type="predicted"/>
<evidence type="ECO:0000313" key="2">
    <source>
        <dbReference type="Proteomes" id="UP000515570"/>
    </source>
</evidence>
<name>A0A7G5FEN3_9CORY</name>
<dbReference type="EMBL" id="CP059833">
    <property type="protein sequence ID" value="QMV85074.1"/>
    <property type="molecule type" value="Genomic_DNA"/>
</dbReference>
<dbReference type="RefSeq" id="WP_182385880.1">
    <property type="nucleotide sequence ID" value="NZ_CP059833.1"/>
</dbReference>
<protein>
    <submittedName>
        <fullName evidence="1">Uncharacterized protein</fullName>
    </submittedName>
</protein>
<keyword evidence="2" id="KW-1185">Reference proteome</keyword>